<evidence type="ECO:0000313" key="2">
    <source>
        <dbReference type="Proteomes" id="UP001162131"/>
    </source>
</evidence>
<proteinExistence type="predicted"/>
<reference evidence="1" key="1">
    <citation type="submission" date="2021-09" db="EMBL/GenBank/DDBJ databases">
        <authorList>
            <consortium name="AG Swart"/>
            <person name="Singh M."/>
            <person name="Singh A."/>
            <person name="Seah K."/>
            <person name="Emmerich C."/>
        </authorList>
    </citation>
    <scope>NUCLEOTIDE SEQUENCE</scope>
    <source>
        <strain evidence="1">ATCC30299</strain>
    </source>
</reference>
<dbReference type="AlphaFoldDB" id="A0AAU9ITP5"/>
<gene>
    <name evidence="1" type="ORF">BSTOLATCC_MIC16594</name>
</gene>
<dbReference type="Proteomes" id="UP001162131">
    <property type="component" value="Unassembled WGS sequence"/>
</dbReference>
<dbReference type="EMBL" id="CAJZBQ010000016">
    <property type="protein sequence ID" value="CAG9316482.1"/>
    <property type="molecule type" value="Genomic_DNA"/>
</dbReference>
<evidence type="ECO:0000313" key="1">
    <source>
        <dbReference type="EMBL" id="CAG9316482.1"/>
    </source>
</evidence>
<sequence>MYHFFNLDQAWKKIPLQIIFNLGRQTNWKMAYLAKSTLFTSFIDSTREWWTGILFIKQTQYQEEAIVYN</sequence>
<protein>
    <submittedName>
        <fullName evidence="1">Uncharacterized protein</fullName>
    </submittedName>
</protein>
<keyword evidence="2" id="KW-1185">Reference proteome</keyword>
<name>A0AAU9ITP5_9CILI</name>
<accession>A0AAU9ITP5</accession>
<organism evidence="1 2">
    <name type="scientific">Blepharisma stoltei</name>
    <dbReference type="NCBI Taxonomy" id="1481888"/>
    <lineage>
        <taxon>Eukaryota</taxon>
        <taxon>Sar</taxon>
        <taxon>Alveolata</taxon>
        <taxon>Ciliophora</taxon>
        <taxon>Postciliodesmatophora</taxon>
        <taxon>Heterotrichea</taxon>
        <taxon>Heterotrichida</taxon>
        <taxon>Blepharismidae</taxon>
        <taxon>Blepharisma</taxon>
    </lineage>
</organism>
<comment type="caution">
    <text evidence="1">The sequence shown here is derived from an EMBL/GenBank/DDBJ whole genome shotgun (WGS) entry which is preliminary data.</text>
</comment>